<gene>
    <name evidence="2" type="ORF">AAE02nite_33010</name>
</gene>
<name>A0A512B1G8_9BACT</name>
<proteinExistence type="predicted"/>
<evidence type="ECO:0000313" key="3">
    <source>
        <dbReference type="Proteomes" id="UP000321532"/>
    </source>
</evidence>
<keyword evidence="1" id="KW-0732">Signal</keyword>
<organism evidence="2 3">
    <name type="scientific">Adhaeribacter aerolatus</name>
    <dbReference type="NCBI Taxonomy" id="670289"/>
    <lineage>
        <taxon>Bacteria</taxon>
        <taxon>Pseudomonadati</taxon>
        <taxon>Bacteroidota</taxon>
        <taxon>Cytophagia</taxon>
        <taxon>Cytophagales</taxon>
        <taxon>Hymenobacteraceae</taxon>
        <taxon>Adhaeribacter</taxon>
    </lineage>
</organism>
<dbReference type="OrthoDB" id="894232at2"/>
<evidence type="ECO:0000256" key="1">
    <source>
        <dbReference type="SAM" id="SignalP"/>
    </source>
</evidence>
<dbReference type="AlphaFoldDB" id="A0A512B1G8"/>
<dbReference type="EMBL" id="BJYS01000025">
    <property type="protein sequence ID" value="GEO05637.1"/>
    <property type="molecule type" value="Genomic_DNA"/>
</dbReference>
<comment type="caution">
    <text evidence="2">The sequence shown here is derived from an EMBL/GenBank/DDBJ whole genome shotgun (WGS) entry which is preliminary data.</text>
</comment>
<keyword evidence="3" id="KW-1185">Reference proteome</keyword>
<protein>
    <recommendedName>
        <fullName evidence="4">SH3b domain-containing protein</fullName>
    </recommendedName>
</protein>
<reference evidence="2 3" key="1">
    <citation type="submission" date="2019-07" db="EMBL/GenBank/DDBJ databases">
        <title>Whole genome shotgun sequence of Adhaeribacter aerolatus NBRC 106133.</title>
        <authorList>
            <person name="Hosoyama A."/>
            <person name="Uohara A."/>
            <person name="Ohji S."/>
            <person name="Ichikawa N."/>
        </authorList>
    </citation>
    <scope>NUCLEOTIDE SEQUENCE [LARGE SCALE GENOMIC DNA]</scope>
    <source>
        <strain evidence="2 3">NBRC 106133</strain>
    </source>
</reference>
<evidence type="ECO:0008006" key="4">
    <source>
        <dbReference type="Google" id="ProtNLM"/>
    </source>
</evidence>
<dbReference type="Proteomes" id="UP000321532">
    <property type="component" value="Unassembled WGS sequence"/>
</dbReference>
<accession>A0A512B1G8</accession>
<feature type="signal peptide" evidence="1">
    <location>
        <begin position="1"/>
        <end position="19"/>
    </location>
</feature>
<sequence>MKKTLFTLALLVQVGFAMAHNKTTIEAQARHENVQMFQQAATSTTVLGTLNATDRIQFVRKHNAQWGIITVNGKTGYVLLSELSGLKKVKSEAR</sequence>
<feature type="chain" id="PRO_5022100234" description="SH3b domain-containing protein" evidence="1">
    <location>
        <begin position="20"/>
        <end position="94"/>
    </location>
</feature>
<evidence type="ECO:0000313" key="2">
    <source>
        <dbReference type="EMBL" id="GEO05637.1"/>
    </source>
</evidence>
<dbReference type="RefSeq" id="WP_146900035.1">
    <property type="nucleotide sequence ID" value="NZ_BJYS01000025.1"/>
</dbReference>
<dbReference type="Gene3D" id="2.30.30.40">
    <property type="entry name" value="SH3 Domains"/>
    <property type="match status" value="1"/>
</dbReference>